<comment type="pathway">
    <text evidence="10">Lipid metabolism; phospholipid metabolism.</text>
</comment>
<organism evidence="11 12">
    <name type="scientific">Virgibacillus oceani</name>
    <dbReference type="NCBI Taxonomy" id="1479511"/>
    <lineage>
        <taxon>Bacteria</taxon>
        <taxon>Bacillati</taxon>
        <taxon>Bacillota</taxon>
        <taxon>Bacilli</taxon>
        <taxon>Bacillales</taxon>
        <taxon>Bacillaceae</taxon>
        <taxon>Virgibacillus</taxon>
    </lineage>
</organism>
<evidence type="ECO:0000256" key="6">
    <source>
        <dbReference type="ARBA" id="ARBA00023098"/>
    </source>
</evidence>
<dbReference type="GO" id="GO:0043772">
    <property type="term" value="F:acyl-phosphate glycerol-3-phosphate acyltransferase activity"/>
    <property type="evidence" value="ECO:0007669"/>
    <property type="project" value="UniProtKB-UniRule"/>
</dbReference>
<evidence type="ECO:0000313" key="11">
    <source>
        <dbReference type="EMBL" id="GGG81654.1"/>
    </source>
</evidence>
<comment type="caution">
    <text evidence="11">The sequence shown here is derived from an EMBL/GenBank/DDBJ whole genome shotgun (WGS) entry which is preliminary data.</text>
</comment>
<evidence type="ECO:0000256" key="3">
    <source>
        <dbReference type="ARBA" id="ARBA00022679"/>
    </source>
</evidence>
<dbReference type="SMART" id="SM01207">
    <property type="entry name" value="G3P_acyltransf"/>
    <property type="match status" value="1"/>
</dbReference>
<feature type="transmembrane region" description="Helical" evidence="10">
    <location>
        <begin position="116"/>
        <end position="137"/>
    </location>
</feature>
<keyword evidence="11" id="KW-0012">Acyltransferase</keyword>
<dbReference type="Proteomes" id="UP000622860">
    <property type="component" value="Unassembled WGS sequence"/>
</dbReference>
<keyword evidence="3 10" id="KW-0808">Transferase</keyword>
<keyword evidence="6 10" id="KW-0443">Lipid metabolism</keyword>
<keyword evidence="2 10" id="KW-0444">Lipid biosynthesis</keyword>
<comment type="subcellular location">
    <subcellularLocation>
        <location evidence="10">Cell membrane</location>
        <topology evidence="10">Multi-pass membrane protein</topology>
    </subcellularLocation>
</comment>
<dbReference type="Pfam" id="PF02660">
    <property type="entry name" value="G3P_acyltransf"/>
    <property type="match status" value="1"/>
</dbReference>
<reference evidence="11" key="2">
    <citation type="submission" date="2020-09" db="EMBL/GenBank/DDBJ databases">
        <authorList>
            <person name="Sun Q."/>
            <person name="Zhou Y."/>
        </authorList>
    </citation>
    <scope>NUCLEOTIDE SEQUENCE</scope>
    <source>
        <strain evidence="11">CGMCC 1.12754</strain>
    </source>
</reference>
<keyword evidence="7 10" id="KW-0472">Membrane</keyword>
<keyword evidence="9 10" id="KW-1208">Phospholipid metabolism</keyword>
<proteinExistence type="inferred from homology"/>
<dbReference type="PANTHER" id="PTHR30309">
    <property type="entry name" value="INNER MEMBRANE PROTEIN YGIH"/>
    <property type="match status" value="1"/>
</dbReference>
<dbReference type="RefSeq" id="WP_188456086.1">
    <property type="nucleotide sequence ID" value="NZ_BMFR01000013.1"/>
</dbReference>
<dbReference type="InterPro" id="IPR003811">
    <property type="entry name" value="G3P_acylTferase_PlsY"/>
</dbReference>
<feature type="transmembrane region" description="Helical" evidence="10">
    <location>
        <begin position="86"/>
        <end position="104"/>
    </location>
</feature>
<reference evidence="11" key="1">
    <citation type="journal article" date="2014" name="Int. J. Syst. Evol. Microbiol.">
        <title>Complete genome sequence of Corynebacterium casei LMG S-19264T (=DSM 44701T), isolated from a smear-ripened cheese.</title>
        <authorList>
            <consortium name="US DOE Joint Genome Institute (JGI-PGF)"/>
            <person name="Walter F."/>
            <person name="Albersmeier A."/>
            <person name="Kalinowski J."/>
            <person name="Ruckert C."/>
        </authorList>
    </citation>
    <scope>NUCLEOTIDE SEQUENCE</scope>
    <source>
        <strain evidence="11">CGMCC 1.12754</strain>
    </source>
</reference>
<evidence type="ECO:0000256" key="10">
    <source>
        <dbReference type="HAMAP-Rule" id="MF_01043"/>
    </source>
</evidence>
<evidence type="ECO:0000256" key="8">
    <source>
        <dbReference type="ARBA" id="ARBA00023209"/>
    </source>
</evidence>
<comment type="similarity">
    <text evidence="10">Belongs to the PlsY family.</text>
</comment>
<dbReference type="AlphaFoldDB" id="A0A917HJL4"/>
<name>A0A917HJL4_9BACI</name>
<keyword evidence="5 10" id="KW-1133">Transmembrane helix</keyword>
<sequence length="207" mass="22903">MYYLLSIVIGYLFGSIHGSQLVGKYKKIDIKNAGVKNAGASNTTILLGWKYGIFVALIDIFKATLSIILLLFILNEYGITGDTQTLLVYINALFVIIGHNYSIAMKFSGGKGTASLVGALLAIDWKIAVIGIGILLILTFATDYLVIGVLFMYISFLVTTYYFFGIEPAVIVILLSVLSIMKHMENYKRIIAKEEKKLSSFFQKDAK</sequence>
<dbReference type="EMBL" id="BMFR01000013">
    <property type="protein sequence ID" value="GGG81654.1"/>
    <property type="molecule type" value="Genomic_DNA"/>
</dbReference>
<evidence type="ECO:0000256" key="7">
    <source>
        <dbReference type="ARBA" id="ARBA00023136"/>
    </source>
</evidence>
<evidence type="ECO:0000256" key="2">
    <source>
        <dbReference type="ARBA" id="ARBA00022516"/>
    </source>
</evidence>
<dbReference type="PANTHER" id="PTHR30309:SF0">
    <property type="entry name" value="GLYCEROL-3-PHOSPHATE ACYLTRANSFERASE-RELATED"/>
    <property type="match status" value="1"/>
</dbReference>
<comment type="catalytic activity">
    <reaction evidence="10">
        <text>an acyl phosphate + sn-glycerol 3-phosphate = a 1-acyl-sn-glycero-3-phosphate + phosphate</text>
        <dbReference type="Rhea" id="RHEA:34075"/>
        <dbReference type="ChEBI" id="CHEBI:43474"/>
        <dbReference type="ChEBI" id="CHEBI:57597"/>
        <dbReference type="ChEBI" id="CHEBI:57970"/>
        <dbReference type="ChEBI" id="CHEBI:59918"/>
        <dbReference type="EC" id="2.3.1.275"/>
    </reaction>
</comment>
<comment type="subunit">
    <text evidence="10">Probably interacts with PlsX.</text>
</comment>
<keyword evidence="4 10" id="KW-0812">Transmembrane</keyword>
<dbReference type="GO" id="GO:0005886">
    <property type="term" value="C:plasma membrane"/>
    <property type="evidence" value="ECO:0007669"/>
    <property type="project" value="UniProtKB-SubCell"/>
</dbReference>
<comment type="caution">
    <text evidence="10">Lacks conserved residue(s) required for the propagation of feature annotation.</text>
</comment>
<gene>
    <name evidence="10 11" type="primary">plsY</name>
    <name evidence="11" type="ORF">GCM10011398_28920</name>
</gene>
<feature type="transmembrane region" description="Helical" evidence="10">
    <location>
        <begin position="51"/>
        <end position="74"/>
    </location>
</feature>
<protein>
    <recommendedName>
        <fullName evidence="10">Glycerol-3-phosphate acyltransferase</fullName>
    </recommendedName>
    <alternativeName>
        <fullName evidence="10">Acyl-PO4 G3P acyltransferase</fullName>
    </alternativeName>
    <alternativeName>
        <fullName evidence="10">Acyl-phosphate--glycerol-3-phosphate acyltransferase</fullName>
    </alternativeName>
    <alternativeName>
        <fullName evidence="10">G3P acyltransferase</fullName>
        <shortName evidence="10">GPAT</shortName>
        <ecNumber evidence="10">2.3.1.275</ecNumber>
    </alternativeName>
    <alternativeName>
        <fullName evidence="10">Lysophosphatidic acid synthase</fullName>
        <shortName evidence="10">LPA synthase</shortName>
    </alternativeName>
</protein>
<keyword evidence="12" id="KW-1185">Reference proteome</keyword>
<dbReference type="HAMAP" id="MF_01043">
    <property type="entry name" value="PlsY"/>
    <property type="match status" value="1"/>
</dbReference>
<evidence type="ECO:0000256" key="5">
    <source>
        <dbReference type="ARBA" id="ARBA00022989"/>
    </source>
</evidence>
<evidence type="ECO:0000256" key="9">
    <source>
        <dbReference type="ARBA" id="ARBA00023264"/>
    </source>
</evidence>
<evidence type="ECO:0000256" key="1">
    <source>
        <dbReference type="ARBA" id="ARBA00022475"/>
    </source>
</evidence>
<accession>A0A917HJL4</accession>
<keyword evidence="8 10" id="KW-0594">Phospholipid biosynthesis</keyword>
<comment type="function">
    <text evidence="10">Catalyzes the transfer of an acyl group from acyl-phosphate (acyl-PO(4)) to glycerol-3-phosphate (G3P) to form lysophosphatidic acid (LPA). This enzyme utilizes acyl-phosphate as fatty acyl donor, but not acyl-CoA or acyl-ACP.</text>
</comment>
<dbReference type="GO" id="GO:0008654">
    <property type="term" value="P:phospholipid biosynthetic process"/>
    <property type="evidence" value="ECO:0007669"/>
    <property type="project" value="UniProtKB-UniRule"/>
</dbReference>
<evidence type="ECO:0000256" key="4">
    <source>
        <dbReference type="ARBA" id="ARBA00022692"/>
    </source>
</evidence>
<keyword evidence="1 10" id="KW-1003">Cell membrane</keyword>
<evidence type="ECO:0000313" key="12">
    <source>
        <dbReference type="Proteomes" id="UP000622860"/>
    </source>
</evidence>
<dbReference type="EC" id="2.3.1.275" evidence="10"/>